<dbReference type="EMBL" id="KB870811">
    <property type="protein sequence ID" value="EOA18923.1"/>
    <property type="molecule type" value="Genomic_DNA"/>
</dbReference>
<name>R0H5V7_9BRAS</name>
<sequence length="92" mass="9847">MKFTALVFIAFVLFSLAPTKSEAACDVKDVRVCLPAVTGGTPPSTECCTTLKAHQSCFCEYLKDPLVVPYKTSVKQVLEACGIPVPVCGSFK</sequence>
<proteinExistence type="predicted"/>
<feature type="signal peptide" evidence="3">
    <location>
        <begin position="1"/>
        <end position="23"/>
    </location>
</feature>
<dbReference type="KEGG" id="crb:17880680"/>
<dbReference type="OrthoDB" id="665742at2759"/>
<evidence type="ECO:0000256" key="3">
    <source>
        <dbReference type="SAM" id="SignalP"/>
    </source>
</evidence>
<dbReference type="Pfam" id="PF00234">
    <property type="entry name" value="Tryp_alpha_amyl"/>
    <property type="match status" value="1"/>
</dbReference>
<dbReference type="PANTHER" id="PTHR33214:SF47">
    <property type="entry name" value="BIFUNCTIONAL INHIBITOR_LIPID-TRANSFER PROTEIN_SEED STORAGE 2S ALBUMIN SUPERFAMILY PROTEIN"/>
    <property type="match status" value="1"/>
</dbReference>
<keyword evidence="1" id="KW-0813">Transport</keyword>
<evidence type="ECO:0000256" key="1">
    <source>
        <dbReference type="ARBA" id="ARBA00022448"/>
    </source>
</evidence>
<dbReference type="InterPro" id="IPR033872">
    <property type="entry name" value="nsLTP2"/>
</dbReference>
<evidence type="ECO:0000256" key="2">
    <source>
        <dbReference type="ARBA" id="ARBA00023121"/>
    </source>
</evidence>
<evidence type="ECO:0000313" key="6">
    <source>
        <dbReference type="Proteomes" id="UP000029121"/>
    </source>
</evidence>
<feature type="chain" id="PRO_5004351941" description="Bifunctional inhibitor/plant lipid transfer protein/seed storage helical domain-containing protein" evidence="3">
    <location>
        <begin position="24"/>
        <end position="92"/>
    </location>
</feature>
<dbReference type="CDD" id="cd01959">
    <property type="entry name" value="nsLTP2"/>
    <property type="match status" value="1"/>
</dbReference>
<dbReference type="PANTHER" id="PTHR33214">
    <property type="entry name" value="BIFUNCTIONAL INHIBITOR/LIPID-TRANSFER PROTEIN/SEED STORAGE 2S ALBUMIN SUPERFAMILY PROTEIN"/>
    <property type="match status" value="1"/>
</dbReference>
<dbReference type="Proteomes" id="UP000029121">
    <property type="component" value="Unassembled WGS sequence"/>
</dbReference>
<feature type="domain" description="Bifunctional inhibitor/plant lipid transfer protein/seed storage helical" evidence="4">
    <location>
        <begin position="27"/>
        <end position="88"/>
    </location>
</feature>
<dbReference type="InterPro" id="IPR036312">
    <property type="entry name" value="Bifun_inhib/LTP/seed_sf"/>
</dbReference>
<organism evidence="5 6">
    <name type="scientific">Capsella rubella</name>
    <dbReference type="NCBI Taxonomy" id="81985"/>
    <lineage>
        <taxon>Eukaryota</taxon>
        <taxon>Viridiplantae</taxon>
        <taxon>Streptophyta</taxon>
        <taxon>Embryophyta</taxon>
        <taxon>Tracheophyta</taxon>
        <taxon>Spermatophyta</taxon>
        <taxon>Magnoliopsida</taxon>
        <taxon>eudicotyledons</taxon>
        <taxon>Gunneridae</taxon>
        <taxon>Pentapetalae</taxon>
        <taxon>rosids</taxon>
        <taxon>malvids</taxon>
        <taxon>Brassicales</taxon>
        <taxon>Brassicaceae</taxon>
        <taxon>Camelineae</taxon>
        <taxon>Capsella</taxon>
    </lineage>
</organism>
<dbReference type="Gene3D" id="1.10.110.10">
    <property type="entry name" value="Plant lipid-transfer and hydrophobic proteins"/>
    <property type="match status" value="1"/>
</dbReference>
<reference evidence="6" key="1">
    <citation type="journal article" date="2013" name="Nat. Genet.">
        <title>The Capsella rubella genome and the genomic consequences of rapid mating system evolution.</title>
        <authorList>
            <person name="Slotte T."/>
            <person name="Hazzouri K.M."/>
            <person name="Agren J.A."/>
            <person name="Koenig D."/>
            <person name="Maumus F."/>
            <person name="Guo Y.L."/>
            <person name="Steige K."/>
            <person name="Platts A.E."/>
            <person name="Escobar J.S."/>
            <person name="Newman L.K."/>
            <person name="Wang W."/>
            <person name="Mandakova T."/>
            <person name="Vello E."/>
            <person name="Smith L.M."/>
            <person name="Henz S.R."/>
            <person name="Steffen J."/>
            <person name="Takuno S."/>
            <person name="Brandvain Y."/>
            <person name="Coop G."/>
            <person name="Andolfatto P."/>
            <person name="Hu T.T."/>
            <person name="Blanchette M."/>
            <person name="Clark R.M."/>
            <person name="Quesneville H."/>
            <person name="Nordborg M."/>
            <person name="Gaut B.S."/>
            <person name="Lysak M.A."/>
            <person name="Jenkins J."/>
            <person name="Grimwood J."/>
            <person name="Chapman J."/>
            <person name="Prochnik S."/>
            <person name="Shu S."/>
            <person name="Rokhsar D."/>
            <person name="Schmutz J."/>
            <person name="Weigel D."/>
            <person name="Wright S.I."/>
        </authorList>
    </citation>
    <scope>NUCLEOTIDE SEQUENCE [LARGE SCALE GENOMIC DNA]</scope>
    <source>
        <strain evidence="6">cv. Monte Gargano</strain>
    </source>
</reference>
<dbReference type="GO" id="GO:0008289">
    <property type="term" value="F:lipid binding"/>
    <property type="evidence" value="ECO:0007669"/>
    <property type="project" value="UniProtKB-KW"/>
</dbReference>
<accession>R0H5V7</accession>
<keyword evidence="2" id="KW-0446">Lipid-binding</keyword>
<dbReference type="STRING" id="81985.R0H5V7"/>
<keyword evidence="3" id="KW-0732">Signal</keyword>
<dbReference type="GO" id="GO:0006869">
    <property type="term" value="P:lipid transport"/>
    <property type="evidence" value="ECO:0007669"/>
    <property type="project" value="InterPro"/>
</dbReference>
<evidence type="ECO:0000259" key="4">
    <source>
        <dbReference type="Pfam" id="PF00234"/>
    </source>
</evidence>
<dbReference type="AlphaFoldDB" id="R0H5V7"/>
<evidence type="ECO:0000313" key="5">
    <source>
        <dbReference type="EMBL" id="EOA18923.1"/>
    </source>
</evidence>
<protein>
    <recommendedName>
        <fullName evidence="4">Bifunctional inhibitor/plant lipid transfer protein/seed storage helical domain-containing protein</fullName>
    </recommendedName>
</protein>
<dbReference type="SUPFAM" id="SSF47699">
    <property type="entry name" value="Bifunctional inhibitor/lipid-transfer protein/seed storage 2S albumin"/>
    <property type="match status" value="1"/>
</dbReference>
<keyword evidence="6" id="KW-1185">Reference proteome</keyword>
<dbReference type="InterPro" id="IPR016140">
    <property type="entry name" value="Bifunc_inhib/LTP/seed_store"/>
</dbReference>
<gene>
    <name evidence="5" type="ORF">CARUB_v10007556mg</name>
</gene>